<dbReference type="InterPro" id="IPR003593">
    <property type="entry name" value="AAA+_ATPase"/>
</dbReference>
<evidence type="ECO:0000313" key="6">
    <source>
        <dbReference type="Proteomes" id="UP000244910"/>
    </source>
</evidence>
<dbReference type="CDD" id="cd18139">
    <property type="entry name" value="HLD_clamp_RarA"/>
    <property type="match status" value="1"/>
</dbReference>
<dbReference type="GO" id="GO:0017116">
    <property type="term" value="F:single-stranded DNA helicase activity"/>
    <property type="evidence" value="ECO:0007669"/>
    <property type="project" value="TreeGrafter"/>
</dbReference>
<feature type="domain" description="AAA+ ATPase" evidence="4">
    <location>
        <begin position="37"/>
        <end position="153"/>
    </location>
</feature>
<dbReference type="SMART" id="SM00382">
    <property type="entry name" value="AAA"/>
    <property type="match status" value="1"/>
</dbReference>
<dbReference type="GO" id="GO:0006261">
    <property type="term" value="P:DNA-templated DNA replication"/>
    <property type="evidence" value="ECO:0007669"/>
    <property type="project" value="TreeGrafter"/>
</dbReference>
<dbReference type="GO" id="GO:0003677">
    <property type="term" value="F:DNA binding"/>
    <property type="evidence" value="ECO:0007669"/>
    <property type="project" value="InterPro"/>
</dbReference>
<keyword evidence="2" id="KW-0547">Nucleotide-binding</keyword>
<accession>A0A2U8DME9</accession>
<dbReference type="GO" id="GO:0016887">
    <property type="term" value="F:ATP hydrolysis activity"/>
    <property type="evidence" value="ECO:0007669"/>
    <property type="project" value="InterPro"/>
</dbReference>
<sequence>MNPLANKIRPKNLGEVIGQKHLLGEGKILQDMISSGHLMNMIFYGPPGTGKTTVANIIASATGKKFYKLNATTDSLKDIKEIIKDLNTIMGYNGVILYIDEIHHFTKRIQQSLLEFIENGQITLIGSTTENPYFYIFKAILSRSIVLEFKKLTKEDIVQGLKRALELIKDDLPGKAISYDETALDYMGELCEGDLRRALNILELILYSNSMKEDKIHITINSIEKFSQKKILNYDRDGDSHYDILSAFQKSIRGSDANAAILYLGMLIKAGDLPSICRRLLVIASEDVGLAYPQAISIVKSCIDAALQLGFPEARIPLAEAVILLATSPKSNSAILAIDSALKDLETLDVGEIPLYLKDGHYEGAKVLGRMQNYKYPHNYKNSYIEQQYLPDNVKMKQYYSFGNNKMEQISKAYWDRIKENKEI</sequence>
<keyword evidence="3" id="KW-0067">ATP-binding</keyword>
<dbReference type="FunFam" id="1.10.3710.10:FF:000003">
    <property type="entry name" value="ATPase, AAA family protein"/>
    <property type="match status" value="1"/>
</dbReference>
<dbReference type="InterPro" id="IPR021886">
    <property type="entry name" value="MgsA_C"/>
</dbReference>
<dbReference type="CDD" id="cd00009">
    <property type="entry name" value="AAA"/>
    <property type="match status" value="1"/>
</dbReference>
<reference evidence="6" key="1">
    <citation type="submission" date="2017-04" db="EMBL/GenBank/DDBJ databases">
        <authorList>
            <person name="Song Y."/>
            <person name="Cho B.-K."/>
        </authorList>
    </citation>
    <scope>NUCLEOTIDE SEQUENCE [LARGE SCALE GENOMIC DNA]</scope>
    <source>
        <strain evidence="6">SL1</strain>
    </source>
</reference>
<name>A0A2U8DME9_9CLOT</name>
<dbReference type="Proteomes" id="UP000244910">
    <property type="component" value="Chromosome"/>
</dbReference>
<dbReference type="GO" id="GO:0008047">
    <property type="term" value="F:enzyme activator activity"/>
    <property type="evidence" value="ECO:0007669"/>
    <property type="project" value="TreeGrafter"/>
</dbReference>
<dbReference type="SUPFAM" id="SSF52540">
    <property type="entry name" value="P-loop containing nucleoside triphosphate hydrolases"/>
    <property type="match status" value="1"/>
</dbReference>
<keyword evidence="6" id="KW-1185">Reference proteome</keyword>
<dbReference type="AlphaFoldDB" id="A0A2U8DME9"/>
<dbReference type="Pfam" id="PF16193">
    <property type="entry name" value="AAA_assoc_2"/>
    <property type="match status" value="1"/>
</dbReference>
<dbReference type="PANTHER" id="PTHR13779">
    <property type="entry name" value="WERNER HELICASE-INTERACTING PROTEIN 1 FAMILY MEMBER"/>
    <property type="match status" value="1"/>
</dbReference>
<dbReference type="KEGG" id="cdrk:B9W14_05090"/>
<proteinExistence type="inferred from homology"/>
<dbReference type="RefSeq" id="WP_032077740.1">
    <property type="nucleotide sequence ID" value="NZ_CP020953.1"/>
</dbReference>
<dbReference type="InterPro" id="IPR032423">
    <property type="entry name" value="AAA_assoc_2"/>
</dbReference>
<dbReference type="Gene3D" id="1.20.272.10">
    <property type="match status" value="1"/>
</dbReference>
<gene>
    <name evidence="5" type="ORF">B9W14_05090</name>
</gene>
<dbReference type="PANTHER" id="PTHR13779:SF7">
    <property type="entry name" value="ATPASE WRNIP1"/>
    <property type="match status" value="1"/>
</dbReference>
<dbReference type="InterPro" id="IPR008921">
    <property type="entry name" value="DNA_pol3_clamp-load_cplx_C"/>
</dbReference>
<dbReference type="GO" id="GO:0005524">
    <property type="term" value="F:ATP binding"/>
    <property type="evidence" value="ECO:0007669"/>
    <property type="project" value="UniProtKB-KW"/>
</dbReference>
<dbReference type="InterPro" id="IPR051314">
    <property type="entry name" value="AAA_ATPase_RarA/MGS1/WRNIP1"/>
</dbReference>
<organism evidence="5 6">
    <name type="scientific">Clostridium drakei</name>
    <dbReference type="NCBI Taxonomy" id="332101"/>
    <lineage>
        <taxon>Bacteria</taxon>
        <taxon>Bacillati</taxon>
        <taxon>Bacillota</taxon>
        <taxon>Clostridia</taxon>
        <taxon>Eubacteriales</taxon>
        <taxon>Clostridiaceae</taxon>
        <taxon>Clostridium</taxon>
    </lineage>
</organism>
<dbReference type="Gene3D" id="1.10.8.60">
    <property type="match status" value="1"/>
</dbReference>
<evidence type="ECO:0000256" key="1">
    <source>
        <dbReference type="ARBA" id="ARBA00008959"/>
    </source>
</evidence>
<dbReference type="SUPFAM" id="SSF48019">
    <property type="entry name" value="post-AAA+ oligomerization domain-like"/>
    <property type="match status" value="1"/>
</dbReference>
<dbReference type="Pfam" id="PF00004">
    <property type="entry name" value="AAA"/>
    <property type="match status" value="1"/>
</dbReference>
<dbReference type="OrthoDB" id="9778364at2"/>
<dbReference type="GO" id="GO:0000731">
    <property type="term" value="P:DNA synthesis involved in DNA repair"/>
    <property type="evidence" value="ECO:0007669"/>
    <property type="project" value="TreeGrafter"/>
</dbReference>
<evidence type="ECO:0000259" key="4">
    <source>
        <dbReference type="SMART" id="SM00382"/>
    </source>
</evidence>
<dbReference type="Pfam" id="PF12002">
    <property type="entry name" value="MgsA_C"/>
    <property type="match status" value="1"/>
</dbReference>
<evidence type="ECO:0000313" key="5">
    <source>
        <dbReference type="EMBL" id="AWI03889.1"/>
    </source>
</evidence>
<dbReference type="EMBL" id="CP020953">
    <property type="protein sequence ID" value="AWI03889.1"/>
    <property type="molecule type" value="Genomic_DNA"/>
</dbReference>
<dbReference type="InterPro" id="IPR003959">
    <property type="entry name" value="ATPase_AAA_core"/>
</dbReference>
<comment type="similarity">
    <text evidence="1">Belongs to the AAA ATPase family. RarA/MGS1/WRNIP1 subfamily.</text>
</comment>
<dbReference type="FunFam" id="1.20.272.10:FF:000001">
    <property type="entry name" value="Putative AAA family ATPase"/>
    <property type="match status" value="1"/>
</dbReference>
<dbReference type="Gene3D" id="3.40.50.300">
    <property type="entry name" value="P-loop containing nucleotide triphosphate hydrolases"/>
    <property type="match status" value="1"/>
</dbReference>
<protein>
    <submittedName>
        <fullName evidence="5">AAA family ATPase</fullName>
    </submittedName>
</protein>
<dbReference type="InterPro" id="IPR027417">
    <property type="entry name" value="P-loop_NTPase"/>
</dbReference>
<evidence type="ECO:0000256" key="3">
    <source>
        <dbReference type="ARBA" id="ARBA00022840"/>
    </source>
</evidence>
<dbReference type="Gene3D" id="1.10.3710.10">
    <property type="entry name" value="DNA polymerase III clamp loader subunits, C-terminal domain"/>
    <property type="match status" value="1"/>
</dbReference>
<evidence type="ECO:0000256" key="2">
    <source>
        <dbReference type="ARBA" id="ARBA00022741"/>
    </source>
</evidence>